<evidence type="ECO:0000313" key="7">
    <source>
        <dbReference type="Proteomes" id="UP000231632"/>
    </source>
</evidence>
<protein>
    <submittedName>
        <fullName evidence="6">Glutathione-dependent formaldehyde-activating enzyme</fullName>
    </submittedName>
</protein>
<dbReference type="EMBL" id="BDFD01000001">
    <property type="protein sequence ID" value="GAV19168.1"/>
    <property type="molecule type" value="Genomic_DNA"/>
</dbReference>
<dbReference type="GO" id="GO:0046872">
    <property type="term" value="F:metal ion binding"/>
    <property type="evidence" value="ECO:0007669"/>
    <property type="project" value="UniProtKB-KW"/>
</dbReference>
<accession>A0A1L8CJS2</accession>
<reference evidence="6 7" key="1">
    <citation type="journal article" date="2017" name="Arch. Microbiol.">
        <title>Mariprofundus micogutta sp. nov., a novel iron-oxidizing zetaproteobacterium isolated from a deep-sea hydrothermal field at the Bayonnaise knoll of the Izu-Ogasawara arc, and a description of Mariprofundales ord. nov. and Zetaproteobacteria classis nov.</title>
        <authorList>
            <person name="Makita H."/>
            <person name="Tanaka E."/>
            <person name="Mitsunobu S."/>
            <person name="Miyazaki M."/>
            <person name="Nunoura T."/>
            <person name="Uematsu K."/>
            <person name="Takaki Y."/>
            <person name="Nishi S."/>
            <person name="Shimamura S."/>
            <person name="Takai K."/>
        </authorList>
    </citation>
    <scope>NUCLEOTIDE SEQUENCE [LARGE SCALE GENOMIC DNA]</scope>
    <source>
        <strain evidence="6 7">ET2</strain>
    </source>
</reference>
<proteinExistence type="inferred from homology"/>
<dbReference type="RefSeq" id="WP_072658363.1">
    <property type="nucleotide sequence ID" value="NZ_BDFD01000001.1"/>
</dbReference>
<dbReference type="Gene3D" id="3.90.1590.10">
    <property type="entry name" value="glutathione-dependent formaldehyde- activating enzyme (gfa)"/>
    <property type="match status" value="1"/>
</dbReference>
<feature type="domain" description="CENP-V/GFA" evidence="5">
    <location>
        <begin position="2"/>
        <end position="118"/>
    </location>
</feature>
<dbReference type="PROSITE" id="PS51891">
    <property type="entry name" value="CENP_V_GFA"/>
    <property type="match status" value="1"/>
</dbReference>
<dbReference type="InterPro" id="IPR000160">
    <property type="entry name" value="GGDEF_dom"/>
</dbReference>
<keyword evidence="4" id="KW-0456">Lyase</keyword>
<keyword evidence="3" id="KW-0862">Zinc</keyword>
<dbReference type="InterPro" id="IPR006913">
    <property type="entry name" value="CENP-V/GFA"/>
</dbReference>
<keyword evidence="2" id="KW-0479">Metal-binding</keyword>
<dbReference type="SMART" id="SM00267">
    <property type="entry name" value="GGDEF"/>
    <property type="match status" value="1"/>
</dbReference>
<dbReference type="GO" id="GO:0016846">
    <property type="term" value="F:carbon-sulfur lyase activity"/>
    <property type="evidence" value="ECO:0007669"/>
    <property type="project" value="InterPro"/>
</dbReference>
<keyword evidence="7" id="KW-1185">Reference proteome</keyword>
<dbReference type="SUPFAM" id="SSF55073">
    <property type="entry name" value="Nucleotide cyclase"/>
    <property type="match status" value="1"/>
</dbReference>
<sequence>MVKGSCLCGQVKYEIHGEMGEITHCHCPTCQKAHATAFSSVAWVQLNDLHFTAGENLLKFYESSPGKKRYFCSNCGSQIYAKREDQNHYIFRMGTIDGDPGIRPARHTFTRYKAPWYNIHDDIPEFSEWPVESSVNAPPHEDRLHLMQTIHSILTLAARQGTATSLLLLNIGDQNMANISDQIKRNVRESDIIEQLDDTYAVLLPYTDTSASLVLAERICNTLKADTLNRGSHLNIGAATLHADQLDNSNLLTNGDDLLHKASRALDVSTEQAEDKAVHFNSLASALDTQPD</sequence>
<evidence type="ECO:0000256" key="2">
    <source>
        <dbReference type="ARBA" id="ARBA00022723"/>
    </source>
</evidence>
<comment type="caution">
    <text evidence="6">The sequence shown here is derived from an EMBL/GenBank/DDBJ whole genome shotgun (WGS) entry which is preliminary data.</text>
</comment>
<evidence type="ECO:0000256" key="1">
    <source>
        <dbReference type="ARBA" id="ARBA00005495"/>
    </source>
</evidence>
<dbReference type="AlphaFoldDB" id="A0A1L8CJS2"/>
<dbReference type="Pfam" id="PF04828">
    <property type="entry name" value="GFA"/>
    <property type="match status" value="1"/>
</dbReference>
<dbReference type="Proteomes" id="UP000231632">
    <property type="component" value="Unassembled WGS sequence"/>
</dbReference>
<gene>
    <name evidence="6" type="ORF">MMIC_P0097</name>
</gene>
<dbReference type="Gene3D" id="3.30.70.270">
    <property type="match status" value="1"/>
</dbReference>
<dbReference type="STRING" id="1921010.MMIC_P0097"/>
<dbReference type="SUPFAM" id="SSF51316">
    <property type="entry name" value="Mss4-like"/>
    <property type="match status" value="1"/>
</dbReference>
<dbReference type="PANTHER" id="PTHR33337">
    <property type="entry name" value="GFA DOMAIN-CONTAINING PROTEIN"/>
    <property type="match status" value="1"/>
</dbReference>
<dbReference type="InterPro" id="IPR011057">
    <property type="entry name" value="Mss4-like_sf"/>
</dbReference>
<evidence type="ECO:0000256" key="3">
    <source>
        <dbReference type="ARBA" id="ARBA00022833"/>
    </source>
</evidence>
<dbReference type="OrthoDB" id="5298448at2"/>
<dbReference type="InterPro" id="IPR043128">
    <property type="entry name" value="Rev_trsase/Diguanyl_cyclase"/>
</dbReference>
<evidence type="ECO:0000256" key="4">
    <source>
        <dbReference type="ARBA" id="ARBA00023239"/>
    </source>
</evidence>
<organism evidence="6 7">
    <name type="scientific">Mariprofundus micogutta</name>
    <dbReference type="NCBI Taxonomy" id="1921010"/>
    <lineage>
        <taxon>Bacteria</taxon>
        <taxon>Pseudomonadati</taxon>
        <taxon>Pseudomonadota</taxon>
        <taxon>Candidatius Mariprofundia</taxon>
        <taxon>Mariprofundales</taxon>
        <taxon>Mariprofundaceae</taxon>
        <taxon>Mariprofundus</taxon>
    </lineage>
</organism>
<dbReference type="InterPro" id="IPR029787">
    <property type="entry name" value="Nucleotide_cyclase"/>
</dbReference>
<comment type="similarity">
    <text evidence="1">Belongs to the Gfa family.</text>
</comment>
<evidence type="ECO:0000313" key="6">
    <source>
        <dbReference type="EMBL" id="GAV19168.1"/>
    </source>
</evidence>
<dbReference type="PANTHER" id="PTHR33337:SF40">
    <property type="entry name" value="CENP-V_GFA DOMAIN-CONTAINING PROTEIN-RELATED"/>
    <property type="match status" value="1"/>
</dbReference>
<name>A0A1L8CJS2_9PROT</name>
<evidence type="ECO:0000259" key="5">
    <source>
        <dbReference type="PROSITE" id="PS51891"/>
    </source>
</evidence>